<dbReference type="HAMAP" id="MF_00685">
    <property type="entry name" value="GlgB"/>
    <property type="match status" value="1"/>
</dbReference>
<organism evidence="12 13">
    <name type="scientific">Peteryoungia desertarenae</name>
    <dbReference type="NCBI Taxonomy" id="1813451"/>
    <lineage>
        <taxon>Bacteria</taxon>
        <taxon>Pseudomonadati</taxon>
        <taxon>Pseudomonadota</taxon>
        <taxon>Alphaproteobacteria</taxon>
        <taxon>Hyphomicrobiales</taxon>
        <taxon>Rhizobiaceae</taxon>
        <taxon>Peteryoungia</taxon>
    </lineage>
</organism>
<dbReference type="Pfam" id="PF02806">
    <property type="entry name" value="Alpha-amylase_C"/>
    <property type="match status" value="1"/>
</dbReference>
<dbReference type="EC" id="2.4.1.18" evidence="10"/>
<keyword evidence="8 10" id="KW-0320">Glycogen biosynthesis</keyword>
<dbReference type="CDD" id="cd11322">
    <property type="entry name" value="AmyAc_Glg_BE"/>
    <property type="match status" value="1"/>
</dbReference>
<dbReference type="Gene3D" id="2.60.40.1180">
    <property type="entry name" value="Golgi alpha-mannosidase II"/>
    <property type="match status" value="1"/>
</dbReference>
<dbReference type="SUPFAM" id="SSF51445">
    <property type="entry name" value="(Trans)glycosidases"/>
    <property type="match status" value="1"/>
</dbReference>
<accession>A0ABX6QI07</accession>
<dbReference type="Pfam" id="PF02922">
    <property type="entry name" value="CBM_48"/>
    <property type="match status" value="1"/>
</dbReference>
<dbReference type="InterPro" id="IPR013780">
    <property type="entry name" value="Glyco_hydro_b"/>
</dbReference>
<reference evidence="12 13" key="1">
    <citation type="submission" date="2020-06" db="EMBL/GenBank/DDBJ databases">
        <title>Genome sequence of Rhizobium sp strain ADMK78.</title>
        <authorList>
            <person name="Rahi P."/>
        </authorList>
    </citation>
    <scope>NUCLEOTIDE SEQUENCE [LARGE SCALE GENOMIC DNA]</scope>
    <source>
        <strain evidence="12 13">ADMK78</strain>
    </source>
</reference>
<evidence type="ECO:0000256" key="1">
    <source>
        <dbReference type="ARBA" id="ARBA00000826"/>
    </source>
</evidence>
<dbReference type="InterPro" id="IPR006047">
    <property type="entry name" value="GH13_cat_dom"/>
</dbReference>
<keyword evidence="9 10" id="KW-0119">Carbohydrate metabolism</keyword>
<evidence type="ECO:0000256" key="2">
    <source>
        <dbReference type="ARBA" id="ARBA00002953"/>
    </source>
</evidence>
<dbReference type="NCBIfam" id="NF003811">
    <property type="entry name" value="PRK05402.1"/>
    <property type="match status" value="1"/>
</dbReference>
<comment type="pathway">
    <text evidence="3 10">Glycan biosynthesis; glycogen biosynthesis.</text>
</comment>
<dbReference type="PANTHER" id="PTHR43651:SF3">
    <property type="entry name" value="1,4-ALPHA-GLUCAN-BRANCHING ENZYME"/>
    <property type="match status" value="1"/>
</dbReference>
<dbReference type="InterPro" id="IPR017853">
    <property type="entry name" value="GH"/>
</dbReference>
<dbReference type="InterPro" id="IPR013783">
    <property type="entry name" value="Ig-like_fold"/>
</dbReference>
<dbReference type="NCBIfam" id="TIGR01515">
    <property type="entry name" value="branching_enzym"/>
    <property type="match status" value="1"/>
</dbReference>
<evidence type="ECO:0000256" key="7">
    <source>
        <dbReference type="ARBA" id="ARBA00022679"/>
    </source>
</evidence>
<keyword evidence="5 10" id="KW-0321">Glycogen metabolism</keyword>
<dbReference type="RefSeq" id="WP_138287956.1">
    <property type="nucleotide sequence ID" value="NZ_CP058350.1"/>
</dbReference>
<dbReference type="InterPro" id="IPR044143">
    <property type="entry name" value="GlgB_N_E_set_prok"/>
</dbReference>
<dbReference type="InterPro" id="IPR037439">
    <property type="entry name" value="Branching_enzy"/>
</dbReference>
<comment type="subunit">
    <text evidence="10">Monomer.</text>
</comment>
<evidence type="ECO:0000256" key="8">
    <source>
        <dbReference type="ARBA" id="ARBA00023056"/>
    </source>
</evidence>
<dbReference type="Proteomes" id="UP000308530">
    <property type="component" value="Chromosome"/>
</dbReference>
<proteinExistence type="inferred from homology"/>
<dbReference type="NCBIfam" id="NF008967">
    <property type="entry name" value="PRK12313.1"/>
    <property type="match status" value="1"/>
</dbReference>
<dbReference type="CDD" id="cd02855">
    <property type="entry name" value="E_set_GBE_prok_N"/>
    <property type="match status" value="1"/>
</dbReference>
<name>A0ABX6QI07_9HYPH</name>
<feature type="domain" description="Glycosyl hydrolase family 13 catalytic" evidence="11">
    <location>
        <begin position="262"/>
        <end position="631"/>
    </location>
</feature>
<dbReference type="PIRSF" id="PIRSF000463">
    <property type="entry name" value="GlgB"/>
    <property type="match status" value="1"/>
</dbReference>
<dbReference type="SUPFAM" id="SSF81296">
    <property type="entry name" value="E set domains"/>
    <property type="match status" value="2"/>
</dbReference>
<dbReference type="GO" id="GO:0003844">
    <property type="term" value="F:1,4-alpha-glucan branching enzyme activity"/>
    <property type="evidence" value="ECO:0007669"/>
    <property type="project" value="UniProtKB-EC"/>
</dbReference>
<dbReference type="InterPro" id="IPR004193">
    <property type="entry name" value="Glyco_hydro_13_N"/>
</dbReference>
<feature type="active site" description="Proton donor" evidence="10">
    <location>
        <position position="472"/>
    </location>
</feature>
<dbReference type="SUPFAM" id="SSF51011">
    <property type="entry name" value="Glycosyl hydrolase domain"/>
    <property type="match status" value="1"/>
</dbReference>
<keyword evidence="13" id="KW-1185">Reference proteome</keyword>
<feature type="active site" description="Nucleophile" evidence="10">
    <location>
        <position position="419"/>
    </location>
</feature>
<protein>
    <recommendedName>
        <fullName evidence="10">1,4-alpha-glucan branching enzyme GlgB</fullName>
        <ecNumber evidence="10">2.4.1.18</ecNumber>
    </recommendedName>
    <alternativeName>
        <fullName evidence="10">1,4-alpha-D-glucan:1,4-alpha-D-glucan 6-glucosyl-transferase</fullName>
    </alternativeName>
    <alternativeName>
        <fullName evidence="10">Alpha-(1-&gt;4)-glucan branching enzyme</fullName>
    </alternativeName>
    <alternativeName>
        <fullName evidence="10">Glycogen branching enzyme</fullName>
        <shortName evidence="10">BE</shortName>
    </alternativeName>
</protein>
<evidence type="ECO:0000256" key="10">
    <source>
        <dbReference type="HAMAP-Rule" id="MF_00685"/>
    </source>
</evidence>
<dbReference type="Gene3D" id="3.20.20.80">
    <property type="entry name" value="Glycosidases"/>
    <property type="match status" value="1"/>
</dbReference>
<dbReference type="InterPro" id="IPR006048">
    <property type="entry name" value="A-amylase/branching_C"/>
</dbReference>
<comment type="catalytic activity">
    <reaction evidence="1 10">
        <text>Transfers a segment of a (1-&gt;4)-alpha-D-glucan chain to a primary hydroxy group in a similar glucan chain.</text>
        <dbReference type="EC" id="2.4.1.18"/>
    </reaction>
</comment>
<evidence type="ECO:0000256" key="9">
    <source>
        <dbReference type="ARBA" id="ARBA00023277"/>
    </source>
</evidence>
<sequence>MAKSPYNDGGTTAPVAPPQGEIDAILQGNHSDPFSVLGVHKLVDTHVARCFVPGAETVTVMTLTGSAVGELDLLHPAGFFAGQIKVKDPQPVRYRATRGDVEWMVTDPYSFWPVLGPMDDYFVREGSHLRLFDKMGAHPMKHQGVEGFHFAVWAPNARRVSVVGDFNDWDGRRHVMRLRRDSGIWEIFAPDVRAGSAYKFEIIGKNGEVLPLKADPFARRAELRPKNASVTAPELVQDWEDEAHRKHWASVDQRRQPISIYEVHAGSWQLRDDGSMLSWDELAERLIPYCVDMGFTHIEFLPITEHPYDPSWGYQTTGLYAPSARFGEPEGFARFVNGCHKVGLGVILDWVPAHFPTDAHGLRHFDGTALYEHEDPRQGFHPDWNTAIYNFGRVEVFSYLVNNALYWAEKFHLDGLRVDAVASMLYLDYSRKEGEWVPNEYGGRENLESVRFLQEMNRHAYGSHPGIMTIAEESTSWPKVSQPVHEGGLGFGFKWNMGFMHDTLSYFARDPVHRKYHHQEITFGLLYAFSENFVLPISHDEVVHGKGSMIAKMPGDDWQKFANLRAYYGFMWGHPGKKLLFMGQEFAQWSEWSEARSLDWNLLQYHPHEGMRRLIRDLNSTYRAKAALHARDCEGEGFEWIVSNDQENSVFAFLRKAPDARPIAVIANLTPVYHESYQLPLPHAGRWREILNTDAEIYGGSGKGNGGRVEALNADGDWAKAQITLPPLAVIMLELDH</sequence>
<evidence type="ECO:0000256" key="3">
    <source>
        <dbReference type="ARBA" id="ARBA00004964"/>
    </source>
</evidence>
<comment type="similarity">
    <text evidence="4 10">Belongs to the glycosyl hydrolase 13 family. GlgB subfamily.</text>
</comment>
<keyword evidence="7 10" id="KW-0808">Transferase</keyword>
<dbReference type="InterPro" id="IPR054169">
    <property type="entry name" value="GlgB_N"/>
</dbReference>
<dbReference type="InterPro" id="IPR006407">
    <property type="entry name" value="GlgB"/>
</dbReference>
<evidence type="ECO:0000313" key="12">
    <source>
        <dbReference type="EMBL" id="QLF68139.1"/>
    </source>
</evidence>
<evidence type="ECO:0000256" key="5">
    <source>
        <dbReference type="ARBA" id="ARBA00022600"/>
    </source>
</evidence>
<evidence type="ECO:0000256" key="4">
    <source>
        <dbReference type="ARBA" id="ARBA00009000"/>
    </source>
</evidence>
<dbReference type="Gene3D" id="2.60.40.10">
    <property type="entry name" value="Immunoglobulins"/>
    <property type="match status" value="1"/>
</dbReference>
<keyword evidence="6 10" id="KW-0328">Glycosyltransferase</keyword>
<gene>
    <name evidence="10 12" type="primary">glgB</name>
    <name evidence="12" type="ORF">FE840_000395</name>
</gene>
<dbReference type="EMBL" id="CP058350">
    <property type="protein sequence ID" value="QLF68139.1"/>
    <property type="molecule type" value="Genomic_DNA"/>
</dbReference>
<evidence type="ECO:0000259" key="11">
    <source>
        <dbReference type="SMART" id="SM00642"/>
    </source>
</evidence>
<dbReference type="Pfam" id="PF00128">
    <property type="entry name" value="Alpha-amylase"/>
    <property type="match status" value="1"/>
</dbReference>
<dbReference type="SMART" id="SM00642">
    <property type="entry name" value="Aamy"/>
    <property type="match status" value="1"/>
</dbReference>
<evidence type="ECO:0000256" key="6">
    <source>
        <dbReference type="ARBA" id="ARBA00022676"/>
    </source>
</evidence>
<dbReference type="InterPro" id="IPR014756">
    <property type="entry name" value="Ig_E-set"/>
</dbReference>
<evidence type="ECO:0000313" key="13">
    <source>
        <dbReference type="Proteomes" id="UP000308530"/>
    </source>
</evidence>
<dbReference type="PANTHER" id="PTHR43651">
    <property type="entry name" value="1,4-ALPHA-GLUCAN-BRANCHING ENZYME"/>
    <property type="match status" value="1"/>
</dbReference>
<dbReference type="Pfam" id="PF22019">
    <property type="entry name" value="GlgB_N"/>
    <property type="match status" value="1"/>
</dbReference>
<comment type="function">
    <text evidence="2 10">Catalyzes the formation of the alpha-1,6-glucosidic linkages in glycogen by scission of a 1,4-alpha-linked oligosaccharide from growing alpha-1,4-glucan chains and the subsequent attachment of the oligosaccharide to the alpha-1,6 position.</text>
</comment>